<evidence type="ECO:0000313" key="6">
    <source>
        <dbReference type="Proteomes" id="UP001156921"/>
    </source>
</evidence>
<keyword evidence="6" id="KW-1185">Reference proteome</keyword>
<dbReference type="SUPFAM" id="SSF56655">
    <property type="entry name" value="Carbohydrate phosphatase"/>
    <property type="match status" value="1"/>
</dbReference>
<evidence type="ECO:0000256" key="1">
    <source>
        <dbReference type="ARBA" id="ARBA00001946"/>
    </source>
</evidence>
<gene>
    <name evidence="5" type="ORF">GCM10007859_08390</name>
</gene>
<dbReference type="Gene3D" id="3.30.540.10">
    <property type="entry name" value="Fructose-1,6-Bisphosphatase, subunit A, domain 1"/>
    <property type="match status" value="1"/>
</dbReference>
<dbReference type="PANTHER" id="PTHR20854">
    <property type="entry name" value="INOSITOL MONOPHOSPHATASE"/>
    <property type="match status" value="1"/>
</dbReference>
<protein>
    <recommendedName>
        <fullName evidence="4">Histidinol-phosphatase</fullName>
        <ecNumber evidence="4">3.1.3.15</ecNumber>
    </recommendedName>
</protein>
<reference evidence="6" key="1">
    <citation type="journal article" date="2019" name="Int. J. Syst. Evol. Microbiol.">
        <title>The Global Catalogue of Microorganisms (GCM) 10K type strain sequencing project: providing services to taxonomists for standard genome sequencing and annotation.</title>
        <authorList>
            <consortium name="The Broad Institute Genomics Platform"/>
            <consortium name="The Broad Institute Genome Sequencing Center for Infectious Disease"/>
            <person name="Wu L."/>
            <person name="Ma J."/>
        </authorList>
    </citation>
    <scope>NUCLEOTIDE SEQUENCE [LARGE SCALE GENOMIC DNA]</scope>
    <source>
        <strain evidence="6">NBRC 110107</strain>
    </source>
</reference>
<name>A0ABQ6BID8_9CAUL</name>
<dbReference type="CDD" id="cd01641">
    <property type="entry name" value="Bacterial_IMPase_like_1"/>
    <property type="match status" value="1"/>
</dbReference>
<dbReference type="InterPro" id="IPR011809">
    <property type="entry name" value="His_9_proposed"/>
</dbReference>
<dbReference type="Pfam" id="PF00459">
    <property type="entry name" value="Inositol_P"/>
    <property type="match status" value="1"/>
</dbReference>
<accession>A0ABQ6BID8</accession>
<evidence type="ECO:0000256" key="4">
    <source>
        <dbReference type="NCBIfam" id="TIGR02067"/>
    </source>
</evidence>
<dbReference type="NCBIfam" id="TIGR02067">
    <property type="entry name" value="his_9_HisN"/>
    <property type="match status" value="1"/>
</dbReference>
<dbReference type="PRINTS" id="PR00377">
    <property type="entry name" value="IMPHPHTASES"/>
</dbReference>
<dbReference type="InterPro" id="IPR000760">
    <property type="entry name" value="Inositol_monophosphatase-like"/>
</dbReference>
<proteinExistence type="inferred from homology"/>
<evidence type="ECO:0000256" key="3">
    <source>
        <dbReference type="ARBA" id="ARBA00022801"/>
    </source>
</evidence>
<organism evidence="5 6">
    <name type="scientific">Brevundimonas denitrificans</name>
    <dbReference type="NCBI Taxonomy" id="1443434"/>
    <lineage>
        <taxon>Bacteria</taxon>
        <taxon>Pseudomonadati</taxon>
        <taxon>Pseudomonadota</taxon>
        <taxon>Alphaproteobacteria</taxon>
        <taxon>Caulobacterales</taxon>
        <taxon>Caulobacteraceae</taxon>
        <taxon>Brevundimonas</taxon>
    </lineage>
</organism>
<sequence length="261" mass="27809">MTEYELFAIDLAREAARVSLPYFRGAYEEADKGGPGAFDPVTQADHEAEAAIRRLIAARYPDHGVIGEEYGEDRPDADHVWILDPIDGTRAFIAGLPLWTNLIALRSEGRPAVGIIGQPYLDEIFLGGPSGARLLKGGTETPLAVRSCARLTEALIATTDPDLFTGAELGAWTQVRAAARLARLGCDAYAYAMLAAGRIDLVVESGLKVWDWSALAPVIEAAGGAVSNWRGETPDGSGQILAVGDVGIREQALVTLRRAAL</sequence>
<dbReference type="RefSeq" id="WP_284221482.1">
    <property type="nucleotide sequence ID" value="NZ_BSOY01000011.1"/>
</dbReference>
<evidence type="ECO:0000256" key="2">
    <source>
        <dbReference type="ARBA" id="ARBA00009759"/>
    </source>
</evidence>
<dbReference type="Gene3D" id="3.40.190.80">
    <property type="match status" value="1"/>
</dbReference>
<dbReference type="EMBL" id="BSOY01000011">
    <property type="protein sequence ID" value="GLS00830.1"/>
    <property type="molecule type" value="Genomic_DNA"/>
</dbReference>
<comment type="caution">
    <text evidence="5">The sequence shown here is derived from an EMBL/GenBank/DDBJ whole genome shotgun (WGS) entry which is preliminary data.</text>
</comment>
<dbReference type="PANTHER" id="PTHR20854:SF4">
    <property type="entry name" value="INOSITOL-1-MONOPHOSPHATASE-RELATED"/>
    <property type="match status" value="1"/>
</dbReference>
<dbReference type="Proteomes" id="UP001156921">
    <property type="component" value="Unassembled WGS sequence"/>
</dbReference>
<comment type="cofactor">
    <cofactor evidence="1">
        <name>Mg(2+)</name>
        <dbReference type="ChEBI" id="CHEBI:18420"/>
    </cofactor>
</comment>
<keyword evidence="3" id="KW-0378">Hydrolase</keyword>
<evidence type="ECO:0000313" key="5">
    <source>
        <dbReference type="EMBL" id="GLS00830.1"/>
    </source>
</evidence>
<comment type="similarity">
    <text evidence="2">Belongs to the inositol monophosphatase superfamily.</text>
</comment>
<dbReference type="EC" id="3.1.3.15" evidence="4"/>